<protein>
    <submittedName>
        <fullName evidence="1">Uncharacterized protein</fullName>
    </submittedName>
</protein>
<keyword evidence="2" id="KW-1185">Reference proteome</keyword>
<organism evidence="1 2">
    <name type="scientific">Streptomyces rubrolavendulae</name>
    <dbReference type="NCBI Taxonomy" id="285473"/>
    <lineage>
        <taxon>Bacteria</taxon>
        <taxon>Bacillati</taxon>
        <taxon>Actinomycetota</taxon>
        <taxon>Actinomycetes</taxon>
        <taxon>Kitasatosporales</taxon>
        <taxon>Streptomycetaceae</taxon>
        <taxon>Streptomyces</taxon>
    </lineage>
</organism>
<accession>A0A1D8FW64</accession>
<evidence type="ECO:0000313" key="1">
    <source>
        <dbReference type="EMBL" id="AOT57452.1"/>
    </source>
</evidence>
<dbReference type="KEGG" id="srn:A4G23_00239"/>
<name>A0A1D8FW64_9ACTN</name>
<dbReference type="Proteomes" id="UP000095349">
    <property type="component" value="Chromosome"/>
</dbReference>
<evidence type="ECO:0000313" key="2">
    <source>
        <dbReference type="Proteomes" id="UP000095349"/>
    </source>
</evidence>
<reference evidence="1 2" key="1">
    <citation type="submission" date="2016-09" db="EMBL/GenBank/DDBJ databases">
        <title>Streptomyces rubrolavendulae MJM4426 Genome sequencing and assembly.</title>
        <authorList>
            <person name="Kim J.-G."/>
        </authorList>
    </citation>
    <scope>NUCLEOTIDE SEQUENCE [LARGE SCALE GENOMIC DNA]</scope>
    <source>
        <strain evidence="1 2">MJM4426</strain>
    </source>
</reference>
<dbReference type="AlphaFoldDB" id="A0A1D8FW64"/>
<proteinExistence type="predicted"/>
<gene>
    <name evidence="1" type="ORF">A4G23_00239</name>
</gene>
<sequence length="46" mass="5076">MTASPVVRIRRIVSSRVGGYPADRTWPEATMSSGPSPAYWEVPISR</sequence>
<dbReference type="EMBL" id="CP017316">
    <property type="protein sequence ID" value="AOT57452.1"/>
    <property type="molecule type" value="Genomic_DNA"/>
</dbReference>